<name>A0A1R4JJP6_9LACT</name>
<accession>A0A1R4JJP6</accession>
<keyword evidence="1" id="KW-1133">Transmembrane helix</keyword>
<evidence type="ECO:0000313" key="3">
    <source>
        <dbReference type="Proteomes" id="UP000195611"/>
    </source>
</evidence>
<feature type="transmembrane region" description="Helical" evidence="1">
    <location>
        <begin position="6"/>
        <end position="27"/>
    </location>
</feature>
<dbReference type="Proteomes" id="UP000195611">
    <property type="component" value="Unassembled WGS sequence"/>
</dbReference>
<dbReference type="Pfam" id="PF06103">
    <property type="entry name" value="DUF948"/>
    <property type="match status" value="1"/>
</dbReference>
<organism evidence="2 3">
    <name type="scientific">Marinilactibacillus psychrotolerans 42ea</name>
    <dbReference type="NCBI Taxonomy" id="1255609"/>
    <lineage>
        <taxon>Bacteria</taxon>
        <taxon>Bacillati</taxon>
        <taxon>Bacillota</taxon>
        <taxon>Bacilli</taxon>
        <taxon>Lactobacillales</taxon>
        <taxon>Carnobacteriaceae</taxon>
        <taxon>Marinilactibacillus</taxon>
    </lineage>
</organism>
<gene>
    <name evidence="2" type="ORF">FM115_05770</name>
</gene>
<protein>
    <recommendedName>
        <fullName evidence="4">General stress protein</fullName>
    </recommendedName>
</protein>
<dbReference type="EMBL" id="FUKW01000080">
    <property type="protein sequence ID" value="SJN32229.1"/>
    <property type="molecule type" value="Genomic_DNA"/>
</dbReference>
<proteinExistence type="predicted"/>
<sequence length="148" mass="16631">MSLGYIIALIILGIALIALIAIGIITFKKVKPTLKNFKETQNTVQDHIEHFTGEADAVQTKVNKIMERVEDLQKVSNIKIQRFNELSTHASSLNNSLTYLKEHSGDYSKGIAQNAVDELKTEGPIIAKTFNLAFKRTIEKQKARYKTN</sequence>
<keyword evidence="1" id="KW-0472">Membrane</keyword>
<evidence type="ECO:0000256" key="1">
    <source>
        <dbReference type="SAM" id="Phobius"/>
    </source>
</evidence>
<reference evidence="2 3" key="1">
    <citation type="submission" date="2017-02" db="EMBL/GenBank/DDBJ databases">
        <authorList>
            <person name="Peterson S.W."/>
        </authorList>
    </citation>
    <scope>NUCLEOTIDE SEQUENCE [LARGE SCALE GENOMIC DNA]</scope>
    <source>
        <strain evidence="2 3">42ea</strain>
    </source>
</reference>
<dbReference type="AlphaFoldDB" id="A0A1R4JJP6"/>
<evidence type="ECO:0000313" key="2">
    <source>
        <dbReference type="EMBL" id="SJN32229.1"/>
    </source>
</evidence>
<dbReference type="RefSeq" id="WP_087058239.1">
    <property type="nucleotide sequence ID" value="NZ_FUKW01000080.1"/>
</dbReference>
<evidence type="ECO:0008006" key="4">
    <source>
        <dbReference type="Google" id="ProtNLM"/>
    </source>
</evidence>
<keyword evidence="1" id="KW-0812">Transmembrane</keyword>
<dbReference type="InterPro" id="IPR009293">
    <property type="entry name" value="UPF0478"/>
</dbReference>
<dbReference type="Gene3D" id="1.20.58.60">
    <property type="match status" value="1"/>
</dbReference>